<evidence type="ECO:0000313" key="4">
    <source>
        <dbReference type="Proteomes" id="UP000609849"/>
    </source>
</evidence>
<organism evidence="3 4">
    <name type="scientific">Romboutsia faecis</name>
    <dbReference type="NCBI Taxonomy" id="2764597"/>
    <lineage>
        <taxon>Bacteria</taxon>
        <taxon>Bacillati</taxon>
        <taxon>Bacillota</taxon>
        <taxon>Clostridia</taxon>
        <taxon>Peptostreptococcales</taxon>
        <taxon>Peptostreptococcaceae</taxon>
        <taxon>Romboutsia</taxon>
    </lineage>
</organism>
<sequence length="93" mass="10819">MKRVVKILIMSLMVCFFVTSTLFISNLFMGVAVGIRYYFMLFQFGTLALFGTLFLCNVNRIFIKKRRAPQARVAKKTTNTKKQKQNISRRKVS</sequence>
<reference evidence="3 4" key="1">
    <citation type="submission" date="2020-08" db="EMBL/GenBank/DDBJ databases">
        <authorList>
            <person name="Liu C."/>
            <person name="Sun Q."/>
        </authorList>
    </citation>
    <scope>NUCLEOTIDE SEQUENCE [LARGE SCALE GENOMIC DNA]</scope>
    <source>
        <strain evidence="3 4">NSJ-18</strain>
    </source>
</reference>
<feature type="region of interest" description="Disordered" evidence="1">
    <location>
        <begin position="73"/>
        <end position="93"/>
    </location>
</feature>
<dbReference type="RefSeq" id="WP_187127948.1">
    <property type="nucleotide sequence ID" value="NZ_JACRWE010000006.1"/>
</dbReference>
<evidence type="ECO:0000256" key="2">
    <source>
        <dbReference type="SAM" id="Phobius"/>
    </source>
</evidence>
<evidence type="ECO:0000313" key="3">
    <source>
        <dbReference type="EMBL" id="MBC5997738.1"/>
    </source>
</evidence>
<keyword evidence="2" id="KW-0472">Membrane</keyword>
<accession>A0ABR7JS50</accession>
<dbReference type="EMBL" id="JACRWE010000006">
    <property type="protein sequence ID" value="MBC5997738.1"/>
    <property type="molecule type" value="Genomic_DNA"/>
</dbReference>
<name>A0ABR7JS50_9FIRM</name>
<proteinExistence type="predicted"/>
<keyword evidence="2" id="KW-1133">Transmembrane helix</keyword>
<protein>
    <submittedName>
        <fullName evidence="3">Uncharacterized protein</fullName>
    </submittedName>
</protein>
<dbReference type="Proteomes" id="UP000609849">
    <property type="component" value="Unassembled WGS sequence"/>
</dbReference>
<feature type="transmembrane region" description="Helical" evidence="2">
    <location>
        <begin position="7"/>
        <end position="29"/>
    </location>
</feature>
<gene>
    <name evidence="3" type="ORF">H8923_13275</name>
</gene>
<keyword evidence="2" id="KW-0812">Transmembrane</keyword>
<evidence type="ECO:0000256" key="1">
    <source>
        <dbReference type="SAM" id="MobiDB-lite"/>
    </source>
</evidence>
<keyword evidence="4" id="KW-1185">Reference proteome</keyword>
<feature type="transmembrane region" description="Helical" evidence="2">
    <location>
        <begin position="35"/>
        <end position="58"/>
    </location>
</feature>
<comment type="caution">
    <text evidence="3">The sequence shown here is derived from an EMBL/GenBank/DDBJ whole genome shotgun (WGS) entry which is preliminary data.</text>
</comment>